<accession>A0A0P0VYK8</accession>
<evidence type="ECO:0000313" key="2">
    <source>
        <dbReference type="EMBL" id="BAS84652.1"/>
    </source>
</evidence>
<dbReference type="InParanoid" id="A0A0P0VYK8"/>
<name>A0A0P0VYK8_ORYSJ</name>
<dbReference type="Proteomes" id="UP000059680">
    <property type="component" value="Chromosome 3"/>
</dbReference>
<dbReference type="PaxDb" id="39947-A0A0P0VYK8"/>
<evidence type="ECO:0000256" key="1">
    <source>
        <dbReference type="SAM" id="MobiDB-lite"/>
    </source>
</evidence>
<dbReference type="AlphaFoldDB" id="A0A0P0VYK8"/>
<organism evidence="2 3">
    <name type="scientific">Oryza sativa subsp. japonica</name>
    <name type="common">Rice</name>
    <dbReference type="NCBI Taxonomy" id="39947"/>
    <lineage>
        <taxon>Eukaryota</taxon>
        <taxon>Viridiplantae</taxon>
        <taxon>Streptophyta</taxon>
        <taxon>Embryophyta</taxon>
        <taxon>Tracheophyta</taxon>
        <taxon>Spermatophyta</taxon>
        <taxon>Magnoliopsida</taxon>
        <taxon>Liliopsida</taxon>
        <taxon>Poales</taxon>
        <taxon>Poaceae</taxon>
        <taxon>BOP clade</taxon>
        <taxon>Oryzoideae</taxon>
        <taxon>Oryzeae</taxon>
        <taxon>Oryzinae</taxon>
        <taxon>Oryza</taxon>
        <taxon>Oryza sativa</taxon>
    </lineage>
</organism>
<reference evidence="2 3" key="3">
    <citation type="journal article" date="2013" name="Rice">
        <title>Improvement of the Oryza sativa Nipponbare reference genome using next generation sequence and optical map data.</title>
        <authorList>
            <person name="Kawahara Y."/>
            <person name="de la Bastide M."/>
            <person name="Hamilton J.P."/>
            <person name="Kanamori H."/>
            <person name="McCombie W.R."/>
            <person name="Ouyang S."/>
            <person name="Schwartz D.C."/>
            <person name="Tanaka T."/>
            <person name="Wu J."/>
            <person name="Zhou S."/>
            <person name="Childs K.L."/>
            <person name="Davidson R.M."/>
            <person name="Lin H."/>
            <person name="Quesada-Ocampo L."/>
            <person name="Vaillancourt B."/>
            <person name="Sakai H."/>
            <person name="Lee S.S."/>
            <person name="Kim J."/>
            <person name="Numa H."/>
            <person name="Itoh T."/>
            <person name="Buell C.R."/>
            <person name="Matsumoto T."/>
        </authorList>
    </citation>
    <scope>NUCLEOTIDE SEQUENCE [LARGE SCALE GENOMIC DNA]</scope>
    <source>
        <strain evidence="3">cv. Nipponbare</strain>
    </source>
</reference>
<reference evidence="2 3" key="2">
    <citation type="journal article" date="2013" name="Plant Cell Physiol.">
        <title>Rice Annotation Project Database (RAP-DB): an integrative and interactive database for rice genomics.</title>
        <authorList>
            <person name="Sakai H."/>
            <person name="Lee S.S."/>
            <person name="Tanaka T."/>
            <person name="Numa H."/>
            <person name="Kim J."/>
            <person name="Kawahara Y."/>
            <person name="Wakimoto H."/>
            <person name="Yang C.C."/>
            <person name="Iwamoto M."/>
            <person name="Abe T."/>
            <person name="Yamada Y."/>
            <person name="Muto A."/>
            <person name="Inokuchi H."/>
            <person name="Ikemura T."/>
            <person name="Matsumoto T."/>
            <person name="Sasaki T."/>
            <person name="Itoh T."/>
        </authorList>
    </citation>
    <scope>NUCLEOTIDE SEQUENCE [LARGE SCALE GENOMIC DNA]</scope>
    <source>
        <strain evidence="3">cv. Nipponbare</strain>
    </source>
</reference>
<evidence type="ECO:0000313" key="3">
    <source>
        <dbReference type="Proteomes" id="UP000059680"/>
    </source>
</evidence>
<feature type="region of interest" description="Disordered" evidence="1">
    <location>
        <begin position="44"/>
        <end position="67"/>
    </location>
</feature>
<reference evidence="3" key="1">
    <citation type="journal article" date="2005" name="Nature">
        <title>The map-based sequence of the rice genome.</title>
        <authorList>
            <consortium name="International rice genome sequencing project (IRGSP)"/>
            <person name="Matsumoto T."/>
            <person name="Wu J."/>
            <person name="Kanamori H."/>
            <person name="Katayose Y."/>
            <person name="Fujisawa M."/>
            <person name="Namiki N."/>
            <person name="Mizuno H."/>
            <person name="Yamamoto K."/>
            <person name="Antonio B.A."/>
            <person name="Baba T."/>
            <person name="Sakata K."/>
            <person name="Nagamura Y."/>
            <person name="Aoki H."/>
            <person name="Arikawa K."/>
            <person name="Arita K."/>
            <person name="Bito T."/>
            <person name="Chiden Y."/>
            <person name="Fujitsuka N."/>
            <person name="Fukunaka R."/>
            <person name="Hamada M."/>
            <person name="Harada C."/>
            <person name="Hayashi A."/>
            <person name="Hijishita S."/>
            <person name="Honda M."/>
            <person name="Hosokawa S."/>
            <person name="Ichikawa Y."/>
            <person name="Idonuma A."/>
            <person name="Iijima M."/>
            <person name="Ikeda M."/>
            <person name="Ikeno M."/>
            <person name="Ito K."/>
            <person name="Ito S."/>
            <person name="Ito T."/>
            <person name="Ito Y."/>
            <person name="Ito Y."/>
            <person name="Iwabuchi A."/>
            <person name="Kamiya K."/>
            <person name="Karasawa W."/>
            <person name="Kurita K."/>
            <person name="Katagiri S."/>
            <person name="Kikuta A."/>
            <person name="Kobayashi H."/>
            <person name="Kobayashi N."/>
            <person name="Machita K."/>
            <person name="Maehara T."/>
            <person name="Masukawa M."/>
            <person name="Mizubayashi T."/>
            <person name="Mukai Y."/>
            <person name="Nagasaki H."/>
            <person name="Nagata Y."/>
            <person name="Naito S."/>
            <person name="Nakashima M."/>
            <person name="Nakama Y."/>
            <person name="Nakamichi Y."/>
            <person name="Nakamura M."/>
            <person name="Meguro A."/>
            <person name="Negishi M."/>
            <person name="Ohta I."/>
            <person name="Ohta T."/>
            <person name="Okamoto M."/>
            <person name="Ono N."/>
            <person name="Saji S."/>
            <person name="Sakaguchi M."/>
            <person name="Sakai K."/>
            <person name="Shibata M."/>
            <person name="Shimokawa T."/>
            <person name="Song J."/>
            <person name="Takazaki Y."/>
            <person name="Terasawa K."/>
            <person name="Tsugane M."/>
            <person name="Tsuji K."/>
            <person name="Ueda S."/>
            <person name="Waki K."/>
            <person name="Yamagata H."/>
            <person name="Yamamoto M."/>
            <person name="Yamamoto S."/>
            <person name="Yamane H."/>
            <person name="Yoshiki S."/>
            <person name="Yoshihara R."/>
            <person name="Yukawa K."/>
            <person name="Zhong H."/>
            <person name="Yano M."/>
            <person name="Yuan Q."/>
            <person name="Ouyang S."/>
            <person name="Liu J."/>
            <person name="Jones K.M."/>
            <person name="Gansberger K."/>
            <person name="Moffat K."/>
            <person name="Hill J."/>
            <person name="Bera J."/>
            <person name="Fadrosh D."/>
            <person name="Jin S."/>
            <person name="Johri S."/>
            <person name="Kim M."/>
            <person name="Overton L."/>
            <person name="Reardon M."/>
            <person name="Tsitrin T."/>
            <person name="Vuong H."/>
            <person name="Weaver B."/>
            <person name="Ciecko A."/>
            <person name="Tallon L."/>
            <person name="Jackson J."/>
            <person name="Pai G."/>
            <person name="Aken S.V."/>
            <person name="Utterback T."/>
            <person name="Reidmuller S."/>
            <person name="Feldblyum T."/>
            <person name="Hsiao J."/>
            <person name="Zismann V."/>
            <person name="Iobst S."/>
            <person name="de Vazeille A.R."/>
            <person name="Buell C.R."/>
            <person name="Ying K."/>
            <person name="Li Y."/>
            <person name="Lu T."/>
            <person name="Huang Y."/>
            <person name="Zhao Q."/>
            <person name="Feng Q."/>
            <person name="Zhang L."/>
            <person name="Zhu J."/>
            <person name="Weng Q."/>
            <person name="Mu J."/>
            <person name="Lu Y."/>
            <person name="Fan D."/>
            <person name="Liu Y."/>
            <person name="Guan J."/>
            <person name="Zhang Y."/>
            <person name="Yu S."/>
            <person name="Liu X."/>
            <person name="Zhang Y."/>
            <person name="Hong G."/>
            <person name="Han B."/>
            <person name="Choisne N."/>
            <person name="Demange N."/>
            <person name="Orjeda G."/>
            <person name="Samain S."/>
            <person name="Cattolico L."/>
            <person name="Pelletier E."/>
            <person name="Couloux A."/>
            <person name="Segurens B."/>
            <person name="Wincker P."/>
            <person name="D'Hont A."/>
            <person name="Scarpelli C."/>
            <person name="Weissenbach J."/>
            <person name="Salanoubat M."/>
            <person name="Quetier F."/>
            <person name="Yu Y."/>
            <person name="Kim H.R."/>
            <person name="Rambo T."/>
            <person name="Currie J."/>
            <person name="Collura K."/>
            <person name="Luo M."/>
            <person name="Yang T."/>
            <person name="Ammiraju J.S.S."/>
            <person name="Engler F."/>
            <person name="Soderlund C."/>
            <person name="Wing R.A."/>
            <person name="Palmer L.E."/>
            <person name="de la Bastide M."/>
            <person name="Spiegel L."/>
            <person name="Nascimento L."/>
            <person name="Zutavern T."/>
            <person name="O'Shaughnessy A."/>
            <person name="Dike S."/>
            <person name="Dedhia N."/>
            <person name="Preston R."/>
            <person name="Balija V."/>
            <person name="McCombie W.R."/>
            <person name="Chow T."/>
            <person name="Chen H."/>
            <person name="Chung M."/>
            <person name="Chen C."/>
            <person name="Shaw J."/>
            <person name="Wu H."/>
            <person name="Hsiao K."/>
            <person name="Chao Y."/>
            <person name="Chu M."/>
            <person name="Cheng C."/>
            <person name="Hour A."/>
            <person name="Lee P."/>
            <person name="Lin S."/>
            <person name="Lin Y."/>
            <person name="Liou J."/>
            <person name="Liu S."/>
            <person name="Hsing Y."/>
            <person name="Raghuvanshi S."/>
            <person name="Mohanty A."/>
            <person name="Bharti A.K."/>
            <person name="Gaur A."/>
            <person name="Gupta V."/>
            <person name="Kumar D."/>
            <person name="Ravi V."/>
            <person name="Vij S."/>
            <person name="Kapur A."/>
            <person name="Khurana P."/>
            <person name="Khurana P."/>
            <person name="Khurana J.P."/>
            <person name="Tyagi A.K."/>
            <person name="Gaikwad K."/>
            <person name="Singh A."/>
            <person name="Dalal V."/>
            <person name="Srivastava S."/>
            <person name="Dixit A."/>
            <person name="Pal A.K."/>
            <person name="Ghazi I.A."/>
            <person name="Yadav M."/>
            <person name="Pandit A."/>
            <person name="Bhargava A."/>
            <person name="Sureshbabu K."/>
            <person name="Batra K."/>
            <person name="Sharma T.R."/>
            <person name="Mohapatra T."/>
            <person name="Singh N.K."/>
            <person name="Messing J."/>
            <person name="Nelson A.B."/>
            <person name="Fuks G."/>
            <person name="Kavchok S."/>
            <person name="Keizer G."/>
            <person name="Linton E."/>
            <person name="Llaca V."/>
            <person name="Song R."/>
            <person name="Tanyolac B."/>
            <person name="Young S."/>
            <person name="Ho-Il K."/>
            <person name="Hahn J.H."/>
            <person name="Sangsakoo G."/>
            <person name="Vanavichit A."/>
            <person name="de Mattos Luiz.A.T."/>
            <person name="Zimmer P.D."/>
            <person name="Malone G."/>
            <person name="Dellagostin O."/>
            <person name="de Oliveira A.C."/>
            <person name="Bevan M."/>
            <person name="Bancroft I."/>
            <person name="Minx P."/>
            <person name="Cordum H."/>
            <person name="Wilson R."/>
            <person name="Cheng Z."/>
            <person name="Jin W."/>
            <person name="Jiang J."/>
            <person name="Leong S.A."/>
            <person name="Iwama H."/>
            <person name="Gojobori T."/>
            <person name="Itoh T."/>
            <person name="Niimura Y."/>
            <person name="Fujii Y."/>
            <person name="Habara T."/>
            <person name="Sakai H."/>
            <person name="Sato Y."/>
            <person name="Wilson G."/>
            <person name="Kumar K."/>
            <person name="McCouch S."/>
            <person name="Juretic N."/>
            <person name="Hoen D."/>
            <person name="Wright S."/>
            <person name="Bruskiewich R."/>
            <person name="Bureau T."/>
            <person name="Miyao A."/>
            <person name="Hirochika H."/>
            <person name="Nishikawa T."/>
            <person name="Kadowaki K."/>
            <person name="Sugiura M."/>
            <person name="Burr B."/>
            <person name="Sasaki T."/>
        </authorList>
    </citation>
    <scope>NUCLEOTIDE SEQUENCE [LARGE SCALE GENOMIC DNA]</scope>
    <source>
        <strain evidence="3">cv. Nipponbare</strain>
    </source>
</reference>
<feature type="non-terminal residue" evidence="2">
    <location>
        <position position="148"/>
    </location>
</feature>
<gene>
    <name evidence="2" type="ordered locus">Os03g0409500</name>
    <name evidence="2" type="ORF">OSNPB_030409500</name>
</gene>
<proteinExistence type="predicted"/>
<protein>
    <submittedName>
        <fullName evidence="2">Os03g0409500 protein</fullName>
    </submittedName>
</protein>
<sequence>MGLLLELEDHLKMRVVHVGVHPEEPLEDGPDHLAKVLREGSPCNLGKWPHHQAGSPPNPSGTPRTLEQTLELASSPSFHQPTLISTYFGPADMIGQVDEVQNSIRVPYRKFTWLKNLLLTASHSLRSSPIGRRTASRRFPLPRVASMC</sequence>
<dbReference type="Gramene" id="Os03t0409500-00">
    <property type="protein sequence ID" value="Os03t0409500-00"/>
    <property type="gene ID" value="Os03g0409500"/>
</dbReference>
<dbReference type="EMBL" id="AP014959">
    <property type="protein sequence ID" value="BAS84652.1"/>
    <property type="molecule type" value="Genomic_DNA"/>
</dbReference>
<keyword evidence="3" id="KW-1185">Reference proteome</keyword>